<reference evidence="9" key="2">
    <citation type="journal article" date="2020" name="Nat. Commun.">
        <title>Large-scale genome sequencing of mycorrhizal fungi provides insights into the early evolution of symbiotic traits.</title>
        <authorList>
            <person name="Miyauchi S."/>
            <person name="Kiss E."/>
            <person name="Kuo A."/>
            <person name="Drula E."/>
            <person name="Kohler A."/>
            <person name="Sanchez-Garcia M."/>
            <person name="Morin E."/>
            <person name="Andreopoulos B."/>
            <person name="Barry K.W."/>
            <person name="Bonito G."/>
            <person name="Buee M."/>
            <person name="Carver A."/>
            <person name="Chen C."/>
            <person name="Cichocki N."/>
            <person name="Clum A."/>
            <person name="Culley D."/>
            <person name="Crous P.W."/>
            <person name="Fauchery L."/>
            <person name="Girlanda M."/>
            <person name="Hayes R.D."/>
            <person name="Keri Z."/>
            <person name="LaButti K."/>
            <person name="Lipzen A."/>
            <person name="Lombard V."/>
            <person name="Magnuson J."/>
            <person name="Maillard F."/>
            <person name="Murat C."/>
            <person name="Nolan M."/>
            <person name="Ohm R.A."/>
            <person name="Pangilinan J."/>
            <person name="Pereira M.F."/>
            <person name="Perotto S."/>
            <person name="Peter M."/>
            <person name="Pfister S."/>
            <person name="Riley R."/>
            <person name="Sitrit Y."/>
            <person name="Stielow J.B."/>
            <person name="Szollosi G."/>
            <person name="Zifcakova L."/>
            <person name="Stursova M."/>
            <person name="Spatafora J.W."/>
            <person name="Tedersoo L."/>
            <person name="Vaario L.M."/>
            <person name="Yamada A."/>
            <person name="Yan M."/>
            <person name="Wang P."/>
            <person name="Xu J."/>
            <person name="Bruns T."/>
            <person name="Baldrian P."/>
            <person name="Vilgalys R."/>
            <person name="Dunand C."/>
            <person name="Henrissat B."/>
            <person name="Grigoriev I.V."/>
            <person name="Hibbett D."/>
            <person name="Nagy L.G."/>
            <person name="Martin F.M."/>
        </authorList>
    </citation>
    <scope>NUCLEOTIDE SEQUENCE</scope>
    <source>
        <strain evidence="9">Prilba</strain>
    </source>
</reference>
<comment type="similarity">
    <text evidence="2">Belongs to the mitochondrial carrier (TC 2.A.29) family.</text>
</comment>
<dbReference type="AlphaFoldDB" id="A0A9P5MTW2"/>
<keyword evidence="5" id="KW-0677">Repeat</keyword>
<evidence type="ECO:0000313" key="9">
    <source>
        <dbReference type="EMBL" id="KAF8478649.1"/>
    </source>
</evidence>
<evidence type="ECO:0000313" key="10">
    <source>
        <dbReference type="Proteomes" id="UP000759537"/>
    </source>
</evidence>
<dbReference type="InterPro" id="IPR050567">
    <property type="entry name" value="Mitochondrial_Carrier"/>
</dbReference>
<keyword evidence="6" id="KW-1133">Transmembrane helix</keyword>
<evidence type="ECO:0000256" key="6">
    <source>
        <dbReference type="ARBA" id="ARBA00022989"/>
    </source>
</evidence>
<evidence type="ECO:0000256" key="3">
    <source>
        <dbReference type="ARBA" id="ARBA00022448"/>
    </source>
</evidence>
<dbReference type="GO" id="GO:0031966">
    <property type="term" value="C:mitochondrial membrane"/>
    <property type="evidence" value="ECO:0007669"/>
    <property type="project" value="UniProtKB-SubCell"/>
</dbReference>
<keyword evidence="10" id="KW-1185">Reference proteome</keyword>
<keyword evidence="8" id="KW-0472">Membrane</keyword>
<keyword evidence="3" id="KW-0813">Transport</keyword>
<keyword evidence="7" id="KW-0496">Mitochondrion</keyword>
<reference evidence="9" key="1">
    <citation type="submission" date="2019-10" db="EMBL/GenBank/DDBJ databases">
        <authorList>
            <consortium name="DOE Joint Genome Institute"/>
            <person name="Kuo A."/>
            <person name="Miyauchi S."/>
            <person name="Kiss E."/>
            <person name="Drula E."/>
            <person name="Kohler A."/>
            <person name="Sanchez-Garcia M."/>
            <person name="Andreopoulos B."/>
            <person name="Barry K.W."/>
            <person name="Bonito G."/>
            <person name="Buee M."/>
            <person name="Carver A."/>
            <person name="Chen C."/>
            <person name="Cichocki N."/>
            <person name="Clum A."/>
            <person name="Culley D."/>
            <person name="Crous P.W."/>
            <person name="Fauchery L."/>
            <person name="Girlanda M."/>
            <person name="Hayes R."/>
            <person name="Keri Z."/>
            <person name="LaButti K."/>
            <person name="Lipzen A."/>
            <person name="Lombard V."/>
            <person name="Magnuson J."/>
            <person name="Maillard F."/>
            <person name="Morin E."/>
            <person name="Murat C."/>
            <person name="Nolan M."/>
            <person name="Ohm R."/>
            <person name="Pangilinan J."/>
            <person name="Pereira M."/>
            <person name="Perotto S."/>
            <person name="Peter M."/>
            <person name="Riley R."/>
            <person name="Sitrit Y."/>
            <person name="Stielow B."/>
            <person name="Szollosi G."/>
            <person name="Zifcakova L."/>
            <person name="Stursova M."/>
            <person name="Spatafora J.W."/>
            <person name="Tedersoo L."/>
            <person name="Vaario L.-M."/>
            <person name="Yamada A."/>
            <person name="Yan M."/>
            <person name="Wang P."/>
            <person name="Xu J."/>
            <person name="Bruns T."/>
            <person name="Baldrian P."/>
            <person name="Vilgalys R."/>
            <person name="Henrissat B."/>
            <person name="Grigoriev I.V."/>
            <person name="Hibbett D."/>
            <person name="Nagy L.G."/>
            <person name="Martin F.M."/>
        </authorList>
    </citation>
    <scope>NUCLEOTIDE SEQUENCE</scope>
    <source>
        <strain evidence="9">Prilba</strain>
    </source>
</reference>
<comment type="subcellular location">
    <subcellularLocation>
        <location evidence="1">Mitochondrion membrane</location>
        <topology evidence="1">Multi-pass membrane protein</topology>
    </subcellularLocation>
</comment>
<organism evidence="9 10">
    <name type="scientific">Russula ochroleuca</name>
    <dbReference type="NCBI Taxonomy" id="152965"/>
    <lineage>
        <taxon>Eukaryota</taxon>
        <taxon>Fungi</taxon>
        <taxon>Dikarya</taxon>
        <taxon>Basidiomycota</taxon>
        <taxon>Agaricomycotina</taxon>
        <taxon>Agaricomycetes</taxon>
        <taxon>Russulales</taxon>
        <taxon>Russulaceae</taxon>
        <taxon>Russula</taxon>
    </lineage>
</organism>
<dbReference type="PANTHER" id="PTHR45624">
    <property type="entry name" value="MITOCHONDRIAL BASIC AMINO ACIDS TRANSPORTER-RELATED"/>
    <property type="match status" value="1"/>
</dbReference>
<gene>
    <name evidence="9" type="ORF">DFH94DRAFT_800925</name>
</gene>
<name>A0A9P5MTW2_9AGAM</name>
<evidence type="ECO:0000256" key="4">
    <source>
        <dbReference type="ARBA" id="ARBA00022692"/>
    </source>
</evidence>
<dbReference type="InterPro" id="IPR023395">
    <property type="entry name" value="MCP_dom_sf"/>
</dbReference>
<dbReference type="GO" id="GO:0000064">
    <property type="term" value="F:L-ornithine transmembrane transporter activity"/>
    <property type="evidence" value="ECO:0007669"/>
    <property type="project" value="TreeGrafter"/>
</dbReference>
<evidence type="ECO:0000256" key="5">
    <source>
        <dbReference type="ARBA" id="ARBA00022737"/>
    </source>
</evidence>
<comment type="caution">
    <text evidence="9">The sequence shown here is derived from an EMBL/GenBank/DDBJ whole genome shotgun (WGS) entry which is preliminary data.</text>
</comment>
<evidence type="ECO:0000256" key="8">
    <source>
        <dbReference type="ARBA" id="ARBA00023136"/>
    </source>
</evidence>
<dbReference type="EMBL" id="WHVB01000011">
    <property type="protein sequence ID" value="KAF8478649.1"/>
    <property type="molecule type" value="Genomic_DNA"/>
</dbReference>
<proteinExistence type="inferred from homology"/>
<accession>A0A9P5MTW2</accession>
<protein>
    <recommendedName>
        <fullName evidence="11">Mitochondrial carrier protein</fullName>
    </recommendedName>
</protein>
<dbReference type="OrthoDB" id="3364892at2759"/>
<evidence type="ECO:0000256" key="1">
    <source>
        <dbReference type="ARBA" id="ARBA00004225"/>
    </source>
</evidence>
<dbReference type="SUPFAM" id="SSF103506">
    <property type="entry name" value="Mitochondrial carrier"/>
    <property type="match status" value="1"/>
</dbReference>
<dbReference type="Proteomes" id="UP000759537">
    <property type="component" value="Unassembled WGS sequence"/>
</dbReference>
<sequence length="371" mass="40027">MSNEPCDDDKPHDGPGTTNPVYAAVARSLTHGAVLYFSRPIRLFRPSKISGWQSLRSLAASGGGSLNLDFVSRLVKAQGVLVIAKHFLPPLIVNASLGTVLWATYAESSSALSGNLKTHPIVTAALSGAVAGGAQAVVAAPAENVRLAIERGTGGGWSHAWKEVVRGSAPNQPTESTGLRELRQVRNWMLDVRSMAGRGWNGWGWGLAKDVCGFSVFFTIFEVTRHVASEMKLLSLGLVQPFKIAGAGRPTAIERHLPRVVHCFTLIAGGVTAGLAYEVVCRPWDVTRKLAEMERVQSLTTHRPRRYLIDSIARKIQDDGLLSFFRDAAGKEEGTLSTRNQRLLVAGRTLGRVGPWGVAFLVWETFGPGIS</sequence>
<dbReference type="Gene3D" id="1.50.40.10">
    <property type="entry name" value="Mitochondrial carrier domain"/>
    <property type="match status" value="1"/>
</dbReference>
<dbReference type="PANTHER" id="PTHR45624:SF52">
    <property type="entry name" value="MITOCHONDRIAL CARRIER"/>
    <property type="match status" value="1"/>
</dbReference>
<evidence type="ECO:0000256" key="2">
    <source>
        <dbReference type="ARBA" id="ARBA00006375"/>
    </source>
</evidence>
<dbReference type="GO" id="GO:1990575">
    <property type="term" value="P:mitochondrial L-ornithine transmembrane transport"/>
    <property type="evidence" value="ECO:0007669"/>
    <property type="project" value="TreeGrafter"/>
</dbReference>
<evidence type="ECO:0008006" key="11">
    <source>
        <dbReference type="Google" id="ProtNLM"/>
    </source>
</evidence>
<evidence type="ECO:0000256" key="7">
    <source>
        <dbReference type="ARBA" id="ARBA00023128"/>
    </source>
</evidence>
<keyword evidence="4" id="KW-0812">Transmembrane</keyword>